<name>A0A7K0CMW8_9ACTN</name>
<dbReference type="AlphaFoldDB" id="A0A7K0CMW8"/>
<dbReference type="Proteomes" id="UP000466345">
    <property type="component" value="Unassembled WGS sequence"/>
</dbReference>
<dbReference type="EMBL" id="WEGJ01000025">
    <property type="protein sequence ID" value="MQY14826.1"/>
    <property type="molecule type" value="Genomic_DNA"/>
</dbReference>
<proteinExistence type="predicted"/>
<gene>
    <name evidence="1" type="ORF">SRB5_50020</name>
</gene>
<comment type="caution">
    <text evidence="1">The sequence shown here is derived from an EMBL/GenBank/DDBJ whole genome shotgun (WGS) entry which is preliminary data.</text>
</comment>
<evidence type="ECO:0000313" key="1">
    <source>
        <dbReference type="EMBL" id="MQY14826.1"/>
    </source>
</evidence>
<evidence type="ECO:0000313" key="2">
    <source>
        <dbReference type="Proteomes" id="UP000466345"/>
    </source>
</evidence>
<organism evidence="1 2">
    <name type="scientific">Streptomyces smaragdinus</name>
    <dbReference type="NCBI Taxonomy" id="2585196"/>
    <lineage>
        <taxon>Bacteria</taxon>
        <taxon>Bacillati</taxon>
        <taxon>Actinomycetota</taxon>
        <taxon>Actinomycetes</taxon>
        <taxon>Kitasatosporales</taxon>
        <taxon>Streptomycetaceae</taxon>
        <taxon>Streptomyces</taxon>
    </lineage>
</organism>
<accession>A0A7K0CMW8</accession>
<dbReference type="RefSeq" id="WP_323378429.1">
    <property type="nucleotide sequence ID" value="NZ_WEGJ01000025.1"/>
</dbReference>
<keyword evidence="2" id="KW-1185">Reference proteome</keyword>
<protein>
    <submittedName>
        <fullName evidence="1">Uncharacterized protein</fullName>
    </submittedName>
</protein>
<reference evidence="1 2" key="1">
    <citation type="submission" date="2019-10" db="EMBL/GenBank/DDBJ databases">
        <title>Streptomyces smaragdinus sp. nov. and Streptomyces fabii sp. nov., isolated from the gut of fungus growing-termite Macrotermes natalensis.</title>
        <authorList>
            <person name="Schwitalla J."/>
            <person name="Benndorf R."/>
            <person name="Martin K."/>
            <person name="De Beer W."/>
            <person name="Kaster A.-K."/>
            <person name="Vollmers J."/>
            <person name="Poulsen M."/>
            <person name="Beemelmanns C."/>
        </authorList>
    </citation>
    <scope>NUCLEOTIDE SEQUENCE [LARGE SCALE GENOMIC DNA]</scope>
    <source>
        <strain evidence="1 2">RB5</strain>
    </source>
</reference>
<sequence length="284" mass="30083">MPLAIAVTSPDLVLPETPVLVLQSPREQSLEDALARTSAILEHHGFLLVVYPQAAPAAVVRRLHTVRSVLESDRIALVPLPLPPLAVAVLARQLTQLTDPAYGPQPGPGIAASAARLLTHYVYAGGLLGSLSKLDRVPVALGRHLKSRLPGAQHAVLAAPREEAAKADRPPAGPDFATTLVVARGQLAGDWPERVLAPAWRVRAVLEVPLPGPSAAWWATSRVVEFAAGIFDPGVLHQLVASVRRERCPWCGLEVLGDRCVLCVAPVPPGIPAPSPPTPMRLLP</sequence>